<dbReference type="RefSeq" id="WP_206370252.1">
    <property type="nucleotide sequence ID" value="NZ_CAWPTM010000030.1"/>
</dbReference>
<protein>
    <submittedName>
        <fullName evidence="2">DUF3103 domain-containing protein</fullName>
    </submittedName>
</protein>
<evidence type="ECO:0000313" key="3">
    <source>
        <dbReference type="Proteomes" id="UP000779070"/>
    </source>
</evidence>
<name>A0ABS3A5S1_9VIBR</name>
<sequence>MRPNLSISIMLATAVVGFQSNAQNVVDTTDAQSKAEAIAQQKQSIALQISARYADLESSIKSQISEEHLSAPLDTLQSAQPYSAFSQKMQKADRSYRAMKGISEYSDSIMELRIADASMVKNWKEGESPLFAFEPSGDDSNWQYIEAYDVYGQVHQLDVYDMPDVPVLVVDSNGAEELRAGLMAMQAEMKRLGQDTELTTNESAPKPVAKMSKMSRSVAAANVEPLNTTQLTKIRLNDDQEPWISGKAEVYAIITGVDPSRVEPEIDLVEMPYLDYDGQDYYPGQTMILWPRYRWGAVDMILMEQDDGTDYKELAKLLVKAAEDILKMIPDPEVQGYAIIAQITGKIIDVIPDGLLTNDDDYVDTYYTLMQNTTYVDRPGAGGNAVATFKPVIIAPTE</sequence>
<keyword evidence="3" id="KW-1185">Reference proteome</keyword>
<feature type="chain" id="PRO_5046738303" evidence="1">
    <location>
        <begin position="23"/>
        <end position="398"/>
    </location>
</feature>
<reference evidence="2 3" key="1">
    <citation type="submission" date="2021-02" db="EMBL/GenBank/DDBJ databases">
        <title>Draft Genome Sequences of 5 Vibrio neptunius Strains Isolated From of Bivalve Hatcheries.</title>
        <authorList>
            <person name="Galvis F."/>
            <person name="Barja J.L."/>
            <person name="Lemos M.L."/>
            <person name="Balado M."/>
        </authorList>
    </citation>
    <scope>NUCLEOTIDE SEQUENCE [LARGE SCALE GENOMIC DNA]</scope>
    <source>
        <strain evidence="2 3">PP-145.98</strain>
    </source>
</reference>
<dbReference type="Proteomes" id="UP000779070">
    <property type="component" value="Unassembled WGS sequence"/>
</dbReference>
<comment type="caution">
    <text evidence="2">The sequence shown here is derived from an EMBL/GenBank/DDBJ whole genome shotgun (WGS) entry which is preliminary data.</text>
</comment>
<evidence type="ECO:0000256" key="1">
    <source>
        <dbReference type="SAM" id="SignalP"/>
    </source>
</evidence>
<dbReference type="Pfam" id="PF11301">
    <property type="entry name" value="DUF3103"/>
    <property type="match status" value="1"/>
</dbReference>
<keyword evidence="1" id="KW-0732">Signal</keyword>
<dbReference type="EMBL" id="JAFHLB010000015">
    <property type="protein sequence ID" value="MBN3578543.1"/>
    <property type="molecule type" value="Genomic_DNA"/>
</dbReference>
<dbReference type="InterPro" id="IPR021452">
    <property type="entry name" value="DUF3103"/>
</dbReference>
<proteinExistence type="predicted"/>
<gene>
    <name evidence="2" type="ORF">JYA62_12820</name>
</gene>
<evidence type="ECO:0000313" key="2">
    <source>
        <dbReference type="EMBL" id="MBN3578543.1"/>
    </source>
</evidence>
<feature type="signal peptide" evidence="1">
    <location>
        <begin position="1"/>
        <end position="22"/>
    </location>
</feature>
<organism evidence="2 3">
    <name type="scientific">Vibrio neptunius</name>
    <dbReference type="NCBI Taxonomy" id="170651"/>
    <lineage>
        <taxon>Bacteria</taxon>
        <taxon>Pseudomonadati</taxon>
        <taxon>Pseudomonadota</taxon>
        <taxon>Gammaproteobacteria</taxon>
        <taxon>Vibrionales</taxon>
        <taxon>Vibrionaceae</taxon>
        <taxon>Vibrio</taxon>
    </lineage>
</organism>
<accession>A0ABS3A5S1</accession>